<name>A0AAQ3WIF0_PASNO</name>
<gene>
    <name evidence="4" type="ORF">U9M48_012314</name>
</gene>
<dbReference type="InterPro" id="IPR044839">
    <property type="entry name" value="NDR1-like"/>
</dbReference>
<sequence length="226" mass="24383">MCGCCDCDDCVEAACCCLPYHVRKNMKDCLICLAVLLVAAAIVAGVVVAVLYGRPLRRAKIRVVDASLTRFDLVMPDTPTTALAYNLTLALTLRNTNWPIGITYDDPLDAAYSFDGQQFDRVQVADAGGKVGGSKTVVYHLSSGSEEGRAVLLGNAGEAEFRKENATGVFEVDVALTGKFKYTLRWTKCKIEATCQLKLQLAPPGATAVVFQEVDCEVAKSEDKNC</sequence>
<evidence type="ECO:0000313" key="4">
    <source>
        <dbReference type="EMBL" id="WVZ62578.1"/>
    </source>
</evidence>
<protein>
    <recommendedName>
        <fullName evidence="6">Late embryogenesis abundant protein LEA-2 subgroup domain-containing protein</fullName>
    </recommendedName>
</protein>
<dbReference type="EMBL" id="CP144747">
    <property type="protein sequence ID" value="WVZ62578.1"/>
    <property type="molecule type" value="Genomic_DNA"/>
</dbReference>
<dbReference type="GO" id="GO:0005886">
    <property type="term" value="C:plasma membrane"/>
    <property type="evidence" value="ECO:0007669"/>
    <property type="project" value="TreeGrafter"/>
</dbReference>
<dbReference type="GO" id="GO:0009506">
    <property type="term" value="C:plasmodesma"/>
    <property type="evidence" value="ECO:0007669"/>
    <property type="project" value="TreeGrafter"/>
</dbReference>
<dbReference type="Proteomes" id="UP001341281">
    <property type="component" value="Chromosome 03"/>
</dbReference>
<evidence type="ECO:0000313" key="5">
    <source>
        <dbReference type="Proteomes" id="UP001341281"/>
    </source>
</evidence>
<evidence type="ECO:0000256" key="1">
    <source>
        <dbReference type="ARBA" id="ARBA00004370"/>
    </source>
</evidence>
<proteinExistence type="predicted"/>
<evidence type="ECO:0000256" key="3">
    <source>
        <dbReference type="SAM" id="Phobius"/>
    </source>
</evidence>
<keyword evidence="5" id="KW-1185">Reference proteome</keyword>
<organism evidence="4 5">
    <name type="scientific">Paspalum notatum var. saurae</name>
    <dbReference type="NCBI Taxonomy" id="547442"/>
    <lineage>
        <taxon>Eukaryota</taxon>
        <taxon>Viridiplantae</taxon>
        <taxon>Streptophyta</taxon>
        <taxon>Embryophyta</taxon>
        <taxon>Tracheophyta</taxon>
        <taxon>Spermatophyta</taxon>
        <taxon>Magnoliopsida</taxon>
        <taxon>Liliopsida</taxon>
        <taxon>Poales</taxon>
        <taxon>Poaceae</taxon>
        <taxon>PACMAD clade</taxon>
        <taxon>Panicoideae</taxon>
        <taxon>Andropogonodae</taxon>
        <taxon>Paspaleae</taxon>
        <taxon>Paspalinae</taxon>
        <taxon>Paspalum</taxon>
    </lineage>
</organism>
<comment type="subcellular location">
    <subcellularLocation>
        <location evidence="1">Membrane</location>
    </subcellularLocation>
</comment>
<dbReference type="PANTHER" id="PTHR31415:SF80">
    <property type="entry name" value="LATE EMBRYOGENESIS ABUNDANT PROTEIN LEA-2 SUBGROUP DOMAIN-CONTAINING PROTEIN"/>
    <property type="match status" value="1"/>
</dbReference>
<keyword evidence="3" id="KW-1133">Transmembrane helix</keyword>
<dbReference type="PANTHER" id="PTHR31415">
    <property type="entry name" value="OS05G0367900 PROTEIN"/>
    <property type="match status" value="1"/>
</dbReference>
<evidence type="ECO:0008006" key="6">
    <source>
        <dbReference type="Google" id="ProtNLM"/>
    </source>
</evidence>
<dbReference type="AlphaFoldDB" id="A0AAQ3WIF0"/>
<evidence type="ECO:0000256" key="2">
    <source>
        <dbReference type="ARBA" id="ARBA00023136"/>
    </source>
</evidence>
<reference evidence="4 5" key="1">
    <citation type="submission" date="2024-02" db="EMBL/GenBank/DDBJ databases">
        <title>High-quality chromosome-scale genome assembly of Pensacola bahiagrass (Paspalum notatum Flugge var. saurae).</title>
        <authorList>
            <person name="Vega J.M."/>
            <person name="Podio M."/>
            <person name="Orjuela J."/>
            <person name="Siena L.A."/>
            <person name="Pessino S.C."/>
            <person name="Combes M.C."/>
            <person name="Mariac C."/>
            <person name="Albertini E."/>
            <person name="Pupilli F."/>
            <person name="Ortiz J.P.A."/>
            <person name="Leblanc O."/>
        </authorList>
    </citation>
    <scope>NUCLEOTIDE SEQUENCE [LARGE SCALE GENOMIC DNA]</scope>
    <source>
        <strain evidence="4">R1</strain>
        <tissue evidence="4">Leaf</tissue>
    </source>
</reference>
<keyword evidence="2 3" id="KW-0472">Membrane</keyword>
<accession>A0AAQ3WIF0</accession>
<feature type="transmembrane region" description="Helical" evidence="3">
    <location>
        <begin position="30"/>
        <end position="52"/>
    </location>
</feature>
<keyword evidence="3" id="KW-0812">Transmembrane</keyword>
<dbReference type="GO" id="GO:0098542">
    <property type="term" value="P:defense response to other organism"/>
    <property type="evidence" value="ECO:0007669"/>
    <property type="project" value="InterPro"/>
</dbReference>